<proteinExistence type="predicted"/>
<sequence length="744" mass="79474">MADEQHLTELDRGWALWRLAALRSAGLPIERLDVFAAPEGDDAELLRESRRAAFDALLGDDRFRAALTWQNPEAMDTWAAAHAAELKAGRRPRVSGHRFGNRMAVVTRYAQRYCAKNDTIGFFGPVAWARLGGAHSGHTGGGGIRHSQVYVEVWAVQSIAAAWSADPALRDHLPVRLDPSCTVREGTVVRPYRRPYVLSPDETVVLDALAAGADRVGDLATPAGVLDGLRDAGVVQVGFRVPISSHPLDGLAEQLAGPQRADRLRRIACVREACAAVAVATDPEELRAALADAARVLDDAAGAPVRREAAFTVGGRTPLYLDCRRDLDGTIGDDLLADLARPLGVLLDSARWLCGQVADVAEEALAARFRALAATRAEVTLAELYLAAADLLEPGGGGFAEVVTDFQLRWAEIIGSGGDGPVLVDAGLARRLADALFPAPRRTWAAARLHSPDMLLRRRPDGSLAWVLGELHVALNTLESRFFSAQADDAGELVAAMATDMAPGRVVPLYPSTARDVSSRSYPPLSLDPAGHYRYVSFGSDDGHPAGVPGTPATAITVAMRAGVLVATSTRDGWEAPVLECFGEHLSSVAVNLFKLRAPAVRAPRVAIGAVTVCRESWRVPLAHLADMAGRDKDPGQNGLRSWLAGLGLPRHVFARVPGDPKPFFVDLQAPPLADNLARAARRAMGRAPAGAEVDLVEMLPAPDELWLRLPDGSYTSELRLVAVDPQPARAVSWSLAEAAGRAR</sequence>
<evidence type="ECO:0000313" key="3">
    <source>
        <dbReference type="Proteomes" id="UP000199632"/>
    </source>
</evidence>
<keyword evidence="3" id="KW-1185">Reference proteome</keyword>
<evidence type="ECO:0000313" key="2">
    <source>
        <dbReference type="EMBL" id="SDZ47161.1"/>
    </source>
</evidence>
<dbReference type="Pfam" id="PF04738">
    <property type="entry name" value="Lant_dehydr_N"/>
    <property type="match status" value="1"/>
</dbReference>
<dbReference type="InterPro" id="IPR006827">
    <property type="entry name" value="Lant_deHydtase_N"/>
</dbReference>
<gene>
    <name evidence="2" type="ORF">SAMN05421684_5413</name>
</gene>
<dbReference type="RefSeq" id="WP_143049894.1">
    <property type="nucleotide sequence ID" value="NZ_BOND01000002.1"/>
</dbReference>
<dbReference type="Proteomes" id="UP000199632">
    <property type="component" value="Unassembled WGS sequence"/>
</dbReference>
<protein>
    <submittedName>
        <fullName evidence="2">Lantibiotic dehydratase, C terminus</fullName>
    </submittedName>
</protein>
<dbReference type="OrthoDB" id="8428173at2"/>
<name>A0A1H3TBE4_9ACTN</name>
<reference evidence="3" key="1">
    <citation type="submission" date="2016-10" db="EMBL/GenBank/DDBJ databases">
        <authorList>
            <person name="Varghese N."/>
            <person name="Submissions S."/>
        </authorList>
    </citation>
    <scope>NUCLEOTIDE SEQUENCE [LARGE SCALE GENOMIC DNA]</scope>
    <source>
        <strain evidence="3">DSM 44718</strain>
    </source>
</reference>
<accession>A0A1H3TBE4</accession>
<dbReference type="AlphaFoldDB" id="A0A1H3TBE4"/>
<feature type="domain" description="Lantibiotic dehydratase N-terminal" evidence="1">
    <location>
        <begin position="60"/>
        <end position="384"/>
    </location>
</feature>
<dbReference type="STRING" id="137265.SAMN05421684_5413"/>
<dbReference type="EMBL" id="FNQB01000003">
    <property type="protein sequence ID" value="SDZ47161.1"/>
    <property type="molecule type" value="Genomic_DNA"/>
</dbReference>
<evidence type="ECO:0000259" key="1">
    <source>
        <dbReference type="Pfam" id="PF04738"/>
    </source>
</evidence>
<organism evidence="2 3">
    <name type="scientific">Asanoa ishikariensis</name>
    <dbReference type="NCBI Taxonomy" id="137265"/>
    <lineage>
        <taxon>Bacteria</taxon>
        <taxon>Bacillati</taxon>
        <taxon>Actinomycetota</taxon>
        <taxon>Actinomycetes</taxon>
        <taxon>Micromonosporales</taxon>
        <taxon>Micromonosporaceae</taxon>
        <taxon>Asanoa</taxon>
    </lineage>
</organism>